<gene>
    <name evidence="6" type="ORF">D3H65_11485</name>
</gene>
<dbReference type="Gene3D" id="1.10.10.1830">
    <property type="entry name" value="Non-ribosomal peptide synthase, adenylation domain"/>
    <property type="match status" value="1"/>
</dbReference>
<keyword evidence="4" id="KW-0677">Repeat</keyword>
<dbReference type="Gene3D" id="2.30.38.10">
    <property type="entry name" value="Luciferase, Domain 3"/>
    <property type="match status" value="2"/>
</dbReference>
<feature type="domain" description="Carrier" evidence="5">
    <location>
        <begin position="3178"/>
        <end position="3253"/>
    </location>
</feature>
<dbReference type="GO" id="GO:0031177">
    <property type="term" value="F:phosphopantetheine binding"/>
    <property type="evidence" value="ECO:0007669"/>
    <property type="project" value="InterPro"/>
</dbReference>
<dbReference type="Pfam" id="PF00501">
    <property type="entry name" value="AMP-binding"/>
    <property type="match status" value="3"/>
</dbReference>
<dbReference type="Gene3D" id="3.40.50.980">
    <property type="match status" value="4"/>
</dbReference>
<dbReference type="Pfam" id="PF00668">
    <property type="entry name" value="Condensation"/>
    <property type="match status" value="5"/>
</dbReference>
<dbReference type="InterPro" id="IPR045851">
    <property type="entry name" value="AMP-bd_C_sf"/>
</dbReference>
<dbReference type="Proteomes" id="UP000263900">
    <property type="component" value="Chromosome"/>
</dbReference>
<dbReference type="PROSITE" id="PS50075">
    <property type="entry name" value="CARRIER"/>
    <property type="match status" value="3"/>
</dbReference>
<dbReference type="PROSITE" id="PS00455">
    <property type="entry name" value="AMP_BINDING"/>
    <property type="match status" value="3"/>
</dbReference>
<dbReference type="NCBIfam" id="TIGR01733">
    <property type="entry name" value="AA-adenyl-dom"/>
    <property type="match status" value="3"/>
</dbReference>
<dbReference type="InterPro" id="IPR010060">
    <property type="entry name" value="NRPS_synth"/>
</dbReference>
<dbReference type="Gene3D" id="3.30.559.30">
    <property type="entry name" value="Nonribosomal peptide synthetase, condensation domain"/>
    <property type="match status" value="5"/>
</dbReference>
<dbReference type="InterPro" id="IPR023213">
    <property type="entry name" value="CAT-like_dom_sf"/>
</dbReference>
<dbReference type="Gene3D" id="3.30.300.30">
    <property type="match status" value="3"/>
</dbReference>
<dbReference type="CDD" id="cd19531">
    <property type="entry name" value="LCL_NRPS-like"/>
    <property type="match status" value="3"/>
</dbReference>
<keyword evidence="3" id="KW-0597">Phosphoprotein</keyword>
<dbReference type="GO" id="GO:0009239">
    <property type="term" value="P:enterobactin biosynthetic process"/>
    <property type="evidence" value="ECO:0007669"/>
    <property type="project" value="TreeGrafter"/>
</dbReference>
<dbReference type="InterPro" id="IPR020845">
    <property type="entry name" value="AMP-binding_CS"/>
</dbReference>
<keyword evidence="2" id="KW-0596">Phosphopantetheine</keyword>
<dbReference type="PANTHER" id="PTHR45527">
    <property type="entry name" value="NONRIBOSOMAL PEPTIDE SYNTHETASE"/>
    <property type="match status" value="1"/>
</dbReference>
<dbReference type="Pfam" id="PF18563">
    <property type="entry name" value="TubC_N"/>
    <property type="match status" value="1"/>
</dbReference>
<comment type="cofactor">
    <cofactor evidence="1">
        <name>pantetheine 4'-phosphate</name>
        <dbReference type="ChEBI" id="CHEBI:47942"/>
    </cofactor>
</comment>
<dbReference type="Pfam" id="PF00550">
    <property type="entry name" value="PP-binding"/>
    <property type="match status" value="3"/>
</dbReference>
<evidence type="ECO:0000313" key="7">
    <source>
        <dbReference type="Proteomes" id="UP000263900"/>
    </source>
</evidence>
<dbReference type="GO" id="GO:0009366">
    <property type="term" value="C:enterobactin synthetase complex"/>
    <property type="evidence" value="ECO:0007669"/>
    <property type="project" value="TreeGrafter"/>
</dbReference>
<proteinExistence type="predicted"/>
<reference evidence="6 7" key="1">
    <citation type="submission" date="2018-09" db="EMBL/GenBank/DDBJ databases">
        <title>Genome sequencing of strain 6GH32-13.</title>
        <authorList>
            <person name="Weon H.-Y."/>
            <person name="Heo J."/>
            <person name="Kwon S.-W."/>
        </authorList>
    </citation>
    <scope>NUCLEOTIDE SEQUENCE [LARGE SCALE GENOMIC DNA]</scope>
    <source>
        <strain evidence="6 7">5GH32-13</strain>
    </source>
</reference>
<dbReference type="InterPro" id="IPR020806">
    <property type="entry name" value="PKS_PP-bd"/>
</dbReference>
<dbReference type="InterPro" id="IPR010071">
    <property type="entry name" value="AA_adenyl_dom"/>
</dbReference>
<dbReference type="Gene3D" id="3.40.50.12780">
    <property type="entry name" value="N-terminal domain of ligase-like"/>
    <property type="match status" value="1"/>
</dbReference>
<feature type="domain" description="Carrier" evidence="5">
    <location>
        <begin position="2117"/>
        <end position="2193"/>
    </location>
</feature>
<dbReference type="InterPro" id="IPR025110">
    <property type="entry name" value="AMP-bd_C"/>
</dbReference>
<dbReference type="NCBIfam" id="TIGR01720">
    <property type="entry name" value="NRPS-para261"/>
    <property type="match status" value="1"/>
</dbReference>
<sequence>MPMMPLRPACKPCQLFQLLLMLDQDQFLSALRKSNIILDVDHDGALSIEAPKGVLTDAIIEQIKIRKQDLLVYLQGGKGQRAMPGEIRPVATAASYPLSSSQLRLWMVHELDSQSVAYNIPVILTLSFPQTIDIEKYRQAVAAVIQRHEILRTVFKKDEAGEVRQWVLERDAIDGDILYIDLKEIAQPRAEANKYIERDKQLPFDLSAGPLLRGMLFRLSATQYLFYYNMHHIISDGWSMELLSKEVFVFYNALLNNREPELPPLSIQYKDYAVWQQQEVRSGSLQGHKAYWLQQLGGELPLLALPEDKPRPLVLTANGHALATVIGPAILEPLRQFCADNQATLFMGLLSTLNVLFYRYTGQEDIIIGSPIAGRQQGELEHQIGFYLNVLALRSRFSGRDSFKTLLQQVRRETLAAYEHQAYPFDHLVGELELKRIPGRSVLLDVMMVLQNQRHQDTEDNFFGNQEGIIDEGPVSVKLDLNIDFFEVNNGLCMRLFYNSDIYEKDTAARFMQHYISLLKLLVQQPQAAINRIDYLTATEKDWLLQASGINTAFQMPVKTVTELFEEQVDAVPDHIALIYEEQAVSFRQLDELSNRMANYLIDRGIEKGSVIPLCLDRSIEMMVTILGLLKAGYAYVPIDPAYPEERIRYMVRDSAAGLIIANRKYQTLFTTGEKPAVLVIEDHWEAINHYSAERLPAKPGPNSVAYIMYTSGSTGHPKGVVIEHAALSNYLHWVKQEYLSDPDGGNMGLYSSLSFDLTVTSLFGTLIRGTRLVIFPASMMVDEIFAAYLQGDQGLDVIKMTPAHSSLLEFIDPHACTIRKVIIGGEALRTKQVQALLALNKDLVIYNEYGPTESTVGCIVAAIRSEEERITIGRPIPGTTAFILDEQGNLVPPGVSGELYLGGVQLARGYWNKEALTAERFIDNPFTQNERLYKTGDMARWLPDGALDYINRKDDQVKIRGYRIELGEIEQALLQLSGIDSAVVIAQDDHAGNKFLAAYITSEQEQDMALLQQQLRSRLPEYMVPASILQPTRLPLTLNGKVDKKALQLSVTAAMPAAYLAPGSPLELSIAAIWQEVLLRDVPLSVNDDFFLHGGHSLRVMQLLNSYHKILDVKLSMLELFQHTTIAAQAALIKGRQAAPYIPIERAAEANDYPVSAGQWRLWVLSQRAEVSQAYKMIGQLPLVGEQDPQLLEQAIQMVIERHEILRTVFRENETGELRQVILSTAELNFRMEYADLEHADQAQKDMYWQQEGFAFDLAHGPLLHAALVKLSPGNYLFNYCMHHIISDGWSMELMYKEIAGYYNGLMNGVAHRLPPLRIQYKDFASWQARELEGEGFREHRKFWLSQFEGELPVLELPAAFPRPARITYNGRRFSSVISAAHTTKLRDLCRRQQATLFMGLVSVLKTLFHRYTHQSDIIIGTSVAGRKDAELENQIGFYLNTLALRTSLSDRDSFEELLVKIRNSTLLAYEYQAYPFDRLIEEVQITQGGSRSPLFDVLVLLQNYQATTAQEGTDAEVDETAIVDDGPVAAKYDLTVLFYEIGSSLRMELSFNSDIYSKEGMERLMLHFKQLLAAATAQPEKEIGLLDYLPAAEKQNLLAGANNSRVDFPEQTSVISLFSIQAAKTPSHTAVVFNDAHLTYQELDELSNQLAHYIRSKGIGKEDKVVVSTEKSLELVVSILGIMKSGAAFVPVNPSLPADRILYMLEDTACKMIIAGDEMQHAKTPDNEALWFDWALDKGFIDAMPSTAVTERILPEQLLYIIYTSGSTGRPKGVMIENRSFVNHLYGMMNSSSVAACRSFALPVNLASDSNQSILFIGLLTGGAVHVISDALLFDGIALGDYFSQYQIECLKIFPSLWAAYGNNNIVPLKCLIFGGEVLPPTVVDQLQQMNYQGDVYNHYGPTEVTIGVIMHKVDLHYPYYKVPLGVPYSNTCLYVLDHRLQPCPVGVVGELYIGGKGVARGYLNNAGLTREKFIHDPFLQSGRIYCTGDLVRWTEEGNIEYLGRKDDQLKIRGYRIELGEIEFALLRVPGIDAAVAVSLQEGSNLYIIAYITSPQPQDNTVLRQQLGDLLPDYLVPAFIIQVDEIPLSPNGKVNKKALPVPDFTHTAGEMGSQLPRNIIEARIGEIWQEVLNSPMPIGVTENFFAHGGHSLRVIRLMNAYHRLFQVKVSMQQLFEHTTIAAHAALINSQVRISYAPVSKAAEADDYPVSDGQLRLWVLSQKEESSRSYNTRSQLLLKGPKVQPGLLYAIQQVVERHEILRTVFRQNNEGAVRQVVIPMQDFHVDLYEEDFSGRPYELIKAHIDREAAQIFDLEKGPLLKVGLLHIGDHRYMFYYIKHHIISDAASIEVLERELLHYYSSFINEVQQELAPLHIQYKDYAVWQQGMLAGDNYKQHQTWWLQQFSGELPVFELPASRPRPAVFSYNGYSLSILLDRASTDGLRALCRRQQGTLFMGLLTVLKALLYNYTGQDDIIVGTPVSGREHADLEHQIGFYLNTLALRTQFKGNDSFNELLQRVRAMMVSAYDHQSYPFDRLVRELEVKRDPSRSVLFDIMVVSQNQTDSTHRMPGNQVTDEGEESAKFDLMVDFQEHADSVHIKINFNRDIYDRELITQLLLHYRNFVRSVVSHPSIPISQVDYLTGEEKQQLLERFNQTARQYDLSKTIVDLFTEQATKTPGEEAIWFEGISINYGELEKRSDSLAYKLDEAGVAEGCFVPLLMSRGIDFAVAFLAVLKTGAAVVPLSINWPVRRLQLLLSEIASPVVLLNEEGLRRSELSPANNFLVVDHEALTDDRLFVARAHVAAPIYMFYTSGSTGMPKGVVVPHKGILNRFLWMNDYFGAQAARSVLRTTRHIFDSSVWQLFWPLINGGKCIIPSEKQAFGLEYFTELVRDHQVSMTDFIPSLFNEFVSEMRENNTQYDIGSLREIVIGGEEIHVSSANYFRKAFPGIRLTNLYGPTEASIGCVYHALTDHDYTKIPIGRPISNTRIYITNPGGNLLPVNVTGEIMIAGIGLANGYYGDKVRTAERFIRNPFVNRDEGDIYSRLYHTGDLGRWLPDGTIEYRGRADAQVKVRGYRIELGEIEHALLQLSDVDTVVAGVRNDHLGRACIMAWFTSAQNTDTASIRQQLMKYLPDYMMPSYFIRMEQLPLTDGGKVNKKALPDPSSIEDMDDAVVYTAPSNTQEKLLLECCEKVLKREVPGGIKGSFFEAGGDSIKAIMLASRLKQQGIQVKVTDILEFPVIEILATKLQMGATQVAGVGSEQGDVPLTPVQARFFNKANQNKHHYNQSVLLYSKSRMAKAVVDKCLQELTRHHDALRMRYQQENGHWIQYNRPVEDNLYYLEEHDLIAEGTPLIAMGQACERLQASIDLQQGPLLKAAIFHAPDGDRFLLVVHHLVVDGVSWRILLEDLSTLYSQLEKGAPVQLPAKSDSFRQWALQLRQYAAGDLLSKELSYWTGIARQPVRDVQPDFSDGANLISDAVAMELSLDKELTGLLLTRVNTIYQTEINDILLTGLLLAVREVFALDKVMIALEGHGREEVVKSLSIGRTVGWFTTVYPVLLESEEGNDWVKTLLKVKKCLRGIPNKGIGFGILRHLREPAVEELRLMPDPSIMFNYLGDFGSGVSGDTGEEVFSYVNEYKGSEVDTGNRRDSILAISGLIVNGSLRFNIQYSKQQFRSGTMERLASTYQQWLEGMIKDLCERQPGRKVQAYPLSYNQQSYARDGSVAHAQDVIAFEIDHFDQERFTAAYKQLIADIPVLRMRIYQAENGWLQQVLPPGQWPDTLQIITGGALGMEDPAIVALGTTMINKPFDLDKGEVIRCGVFHKEGRAHVLLIIHHIVTDGYSNALLKKYLLNRYAGNNIASEHRSDYLHYVQVQEDYLQLGEAREKLTYWESQLRHIAAQNNHQNAIEQSAALQEFITASWVISGPLYKQVLDYCKKQKILLSSFLLTAFRLFNHSERPGQEALLLGVVVNGRDVALPGFAIGEAIGQFVNTLPLVFTHDSNSSFAEAIRHTQQAYLEGRQHQEIPLAIIDSSFRRQSGKSIYACLHAEFNYTDRSGQGMPAGTGTSIKKTKAGTGERRYYWGAQCSEYQDGIHMEWKGWCAPAQAATNYYTEKMEHIIRCIVNTPGGPVTMSAIHHHKNLL</sequence>
<dbReference type="KEGG" id="pseg:D3H65_11485"/>
<dbReference type="Pfam" id="PF13193">
    <property type="entry name" value="AMP-binding_C"/>
    <property type="match status" value="1"/>
</dbReference>
<dbReference type="SUPFAM" id="SSF47336">
    <property type="entry name" value="ACP-like"/>
    <property type="match status" value="3"/>
</dbReference>
<dbReference type="InterPro" id="IPR006162">
    <property type="entry name" value="Ppantetheine_attach_site"/>
</dbReference>
<dbReference type="InterPro" id="IPR041464">
    <property type="entry name" value="TubC_N"/>
</dbReference>
<dbReference type="InterPro" id="IPR044894">
    <property type="entry name" value="TubC_N_sf"/>
</dbReference>
<dbReference type="InterPro" id="IPR042099">
    <property type="entry name" value="ANL_N_sf"/>
</dbReference>
<dbReference type="PANTHER" id="PTHR45527:SF1">
    <property type="entry name" value="FATTY ACID SYNTHASE"/>
    <property type="match status" value="1"/>
</dbReference>
<dbReference type="CDD" id="cd19534">
    <property type="entry name" value="E_NRPS"/>
    <property type="match status" value="1"/>
</dbReference>
<dbReference type="SUPFAM" id="SSF52777">
    <property type="entry name" value="CoA-dependent acyltransferases"/>
    <property type="match status" value="10"/>
</dbReference>
<evidence type="ECO:0000313" key="6">
    <source>
        <dbReference type="EMBL" id="AXY74562.1"/>
    </source>
</evidence>
<dbReference type="PROSITE" id="PS00012">
    <property type="entry name" value="PHOSPHOPANTETHEINE"/>
    <property type="match status" value="1"/>
</dbReference>
<dbReference type="InterPro" id="IPR000873">
    <property type="entry name" value="AMP-dep_synth/lig_dom"/>
</dbReference>
<dbReference type="FunFam" id="2.30.38.10:FF:000001">
    <property type="entry name" value="Non-ribosomal peptide synthetase PvdI"/>
    <property type="match status" value="2"/>
</dbReference>
<name>A0A3B7MJF2_9BACT</name>
<dbReference type="FunFam" id="3.40.50.980:FF:000001">
    <property type="entry name" value="Non-ribosomal peptide synthetase"/>
    <property type="match status" value="2"/>
</dbReference>
<protein>
    <submittedName>
        <fullName evidence="6">Amino acid adenylation domain-containing protein</fullName>
    </submittedName>
</protein>
<dbReference type="SUPFAM" id="SSF56801">
    <property type="entry name" value="Acetyl-CoA synthetase-like"/>
    <property type="match status" value="3"/>
</dbReference>
<dbReference type="CDD" id="cd05930">
    <property type="entry name" value="A_NRPS"/>
    <property type="match status" value="3"/>
</dbReference>
<feature type="domain" description="Carrier" evidence="5">
    <location>
        <begin position="1062"/>
        <end position="1138"/>
    </location>
</feature>
<accession>A0A3B7MJF2</accession>
<organism evidence="6 7">
    <name type="scientific">Paraflavitalea soli</name>
    <dbReference type="NCBI Taxonomy" id="2315862"/>
    <lineage>
        <taxon>Bacteria</taxon>
        <taxon>Pseudomonadati</taxon>
        <taxon>Bacteroidota</taxon>
        <taxon>Chitinophagia</taxon>
        <taxon>Chitinophagales</taxon>
        <taxon>Chitinophagaceae</taxon>
        <taxon>Paraflavitalea</taxon>
    </lineage>
</organism>
<evidence type="ECO:0000256" key="2">
    <source>
        <dbReference type="ARBA" id="ARBA00022450"/>
    </source>
</evidence>
<dbReference type="InterPro" id="IPR009081">
    <property type="entry name" value="PP-bd_ACP"/>
</dbReference>
<dbReference type="NCBIfam" id="NF003417">
    <property type="entry name" value="PRK04813.1"/>
    <property type="match status" value="3"/>
</dbReference>
<evidence type="ECO:0000256" key="4">
    <source>
        <dbReference type="ARBA" id="ARBA00022737"/>
    </source>
</evidence>
<evidence type="ECO:0000259" key="5">
    <source>
        <dbReference type="PROSITE" id="PS50075"/>
    </source>
</evidence>
<dbReference type="InterPro" id="IPR036736">
    <property type="entry name" value="ACP-like_sf"/>
</dbReference>
<dbReference type="EMBL" id="CP032157">
    <property type="protein sequence ID" value="AXY74562.1"/>
    <property type="molecule type" value="Genomic_DNA"/>
</dbReference>
<evidence type="ECO:0000256" key="1">
    <source>
        <dbReference type="ARBA" id="ARBA00001957"/>
    </source>
</evidence>
<keyword evidence="7" id="KW-1185">Reference proteome</keyword>
<dbReference type="GO" id="GO:0047527">
    <property type="term" value="F:2,3-dihydroxybenzoate-serine ligase activity"/>
    <property type="evidence" value="ECO:0007669"/>
    <property type="project" value="TreeGrafter"/>
</dbReference>
<dbReference type="GO" id="GO:0043041">
    <property type="term" value="P:amino acid activation for nonribosomal peptide biosynthetic process"/>
    <property type="evidence" value="ECO:0007669"/>
    <property type="project" value="TreeGrafter"/>
</dbReference>
<evidence type="ECO:0000256" key="3">
    <source>
        <dbReference type="ARBA" id="ARBA00022553"/>
    </source>
</evidence>
<dbReference type="InterPro" id="IPR001242">
    <property type="entry name" value="Condensation_dom"/>
</dbReference>
<dbReference type="Gene3D" id="1.10.1200.10">
    <property type="entry name" value="ACP-like"/>
    <property type="match status" value="3"/>
</dbReference>
<dbReference type="GO" id="GO:0005829">
    <property type="term" value="C:cytosol"/>
    <property type="evidence" value="ECO:0007669"/>
    <property type="project" value="TreeGrafter"/>
</dbReference>
<dbReference type="OrthoDB" id="9778383at2"/>
<dbReference type="SMART" id="SM00823">
    <property type="entry name" value="PKS_PP"/>
    <property type="match status" value="3"/>
</dbReference>
<dbReference type="Gene3D" id="3.30.559.10">
    <property type="entry name" value="Chloramphenicol acetyltransferase-like domain"/>
    <property type="match status" value="5"/>
</dbReference>